<dbReference type="Gene3D" id="3.50.50.60">
    <property type="entry name" value="FAD/NAD(P)-binding domain"/>
    <property type="match status" value="3"/>
</dbReference>
<proteinExistence type="predicted"/>
<protein>
    <submittedName>
        <fullName evidence="2">2-polyprenyl-6-methoxyphenol hydroxylase-like FAD-dependent oxidoreductase</fullName>
    </submittedName>
</protein>
<dbReference type="RefSeq" id="WP_179768256.1">
    <property type="nucleotide sequence ID" value="NZ_JACCFO010000001.1"/>
</dbReference>
<comment type="caution">
    <text evidence="2">The sequence shown here is derived from an EMBL/GenBank/DDBJ whole genome shotgun (WGS) entry which is preliminary data.</text>
</comment>
<gene>
    <name evidence="2" type="ORF">HNR12_003264</name>
</gene>
<sequence length="425" mass="45030">MSRRILIVGAGQSGLHLAHGLQGAGYDVTVMTAQKPEEIRTSLPSVTQFSLPLAREVEQRLGLDFYADLAPRIHGVHLELYPPGYPGSMTVSGAFASEAIAVDRRLKQADWLEYLQDRGAKAIFAGCTVSDLAYFPSMFDLVVVATGGGMLGELFPDTDELRGVGGHRRVITQVLCEGIEPSPSGADYAEVISSPLGRILIAPILSPYGPAHSVCVMDAPGGSLDGSHLRPQRGHPDPEAVTSWIVSALGEHFPEVYPRVAGASPIDAHAALVTTVRPHVRKPVAALAGGHVLGLADAVVHTDPLAGQGWAVSSLSASVYLTRILDHGDAPFTPEWMEETFTAAWQSGVSAADRLSSALHSMWEPGAPPHLAEVLAAAATIPTVADRFIGGLADPADYEKWLYEPETARAYIAAVTRPHSDATPT</sequence>
<accession>A0A853BR02</accession>
<dbReference type="Pfam" id="PF17885">
    <property type="entry name" value="Smoa_sbd"/>
    <property type="match status" value="1"/>
</dbReference>
<reference evidence="2 3" key="1">
    <citation type="submission" date="2020-07" db="EMBL/GenBank/DDBJ databases">
        <title>Sequencing the genomes of 1000 actinobacteria strains.</title>
        <authorList>
            <person name="Klenk H.-P."/>
        </authorList>
    </citation>
    <scope>NUCLEOTIDE SEQUENCE [LARGE SCALE GENOMIC DNA]</scope>
    <source>
        <strain evidence="2 3">DSM 45927</strain>
    </source>
</reference>
<dbReference type="Proteomes" id="UP000575985">
    <property type="component" value="Unassembled WGS sequence"/>
</dbReference>
<organism evidence="2 3">
    <name type="scientific">Streptomonospora nanhaiensis</name>
    <dbReference type="NCBI Taxonomy" id="1323731"/>
    <lineage>
        <taxon>Bacteria</taxon>
        <taxon>Bacillati</taxon>
        <taxon>Actinomycetota</taxon>
        <taxon>Actinomycetes</taxon>
        <taxon>Streptosporangiales</taxon>
        <taxon>Nocardiopsidaceae</taxon>
        <taxon>Streptomonospora</taxon>
    </lineage>
</organism>
<feature type="domain" description="Styrene monooxygenase StyA putative substrate binding" evidence="1">
    <location>
        <begin position="147"/>
        <end position="259"/>
    </location>
</feature>
<dbReference type="InterPro" id="IPR036188">
    <property type="entry name" value="FAD/NAD-bd_sf"/>
</dbReference>
<evidence type="ECO:0000313" key="3">
    <source>
        <dbReference type="Proteomes" id="UP000575985"/>
    </source>
</evidence>
<evidence type="ECO:0000313" key="2">
    <source>
        <dbReference type="EMBL" id="NYI96987.1"/>
    </source>
</evidence>
<dbReference type="SUPFAM" id="SSF51905">
    <property type="entry name" value="FAD/NAD(P)-binding domain"/>
    <property type="match status" value="1"/>
</dbReference>
<dbReference type="EMBL" id="JACCFO010000001">
    <property type="protein sequence ID" value="NYI96987.1"/>
    <property type="molecule type" value="Genomic_DNA"/>
</dbReference>
<name>A0A853BR02_9ACTN</name>
<dbReference type="InterPro" id="IPR041654">
    <property type="entry name" value="StyA_sbd"/>
</dbReference>
<keyword evidence="3" id="KW-1185">Reference proteome</keyword>
<dbReference type="AlphaFoldDB" id="A0A853BR02"/>
<evidence type="ECO:0000259" key="1">
    <source>
        <dbReference type="Pfam" id="PF17885"/>
    </source>
</evidence>